<dbReference type="OrthoDB" id="8536851at2"/>
<feature type="chain" id="PRO_5004233668" evidence="2">
    <location>
        <begin position="22"/>
        <end position="163"/>
    </location>
</feature>
<evidence type="ECO:0000256" key="1">
    <source>
        <dbReference type="SAM" id="MobiDB-lite"/>
    </source>
</evidence>
<gene>
    <name evidence="3" type="ordered locus">Daro_0014</name>
</gene>
<dbReference type="STRING" id="159087.Daro_0014"/>
<sequence length="163" mass="18963">MKRILTVAAIVAASLTATAHAADVGVSVSIGQPGFYGQIDIGGYPRPPVIYGQPILVEPVPYSRPPIYLRVPPGHAKHWRKHCHEYRACGERVYFVQDQWYEREYAPRYQQRGRGDRDRWDDGRRDGYRDNYRDDRQDRRGDDRRGDDRERGHDHGHGHGRDR</sequence>
<dbReference type="EMBL" id="CP000089">
    <property type="protein sequence ID" value="AAZ44773.1"/>
    <property type="molecule type" value="Genomic_DNA"/>
</dbReference>
<feature type="region of interest" description="Disordered" evidence="1">
    <location>
        <begin position="111"/>
        <end position="163"/>
    </location>
</feature>
<feature type="signal peptide" evidence="2">
    <location>
        <begin position="1"/>
        <end position="21"/>
    </location>
</feature>
<accession>Q47K58</accession>
<reference evidence="3" key="1">
    <citation type="submission" date="2005-08" db="EMBL/GenBank/DDBJ databases">
        <title>Complete sequence of Dechloromonas aromatica RCB.</title>
        <authorList>
            <person name="Salinero K.K."/>
            <person name="Copeland A."/>
            <person name="Lucas S."/>
            <person name="Lapidus A."/>
            <person name="Barry K."/>
            <person name="Detter J.C."/>
            <person name="Glavina T."/>
            <person name="Hammon N."/>
            <person name="Israni S."/>
            <person name="Pitluck S."/>
            <person name="Di Bartolo G."/>
            <person name="Trong S."/>
            <person name="Schmutz J."/>
            <person name="Larimer F."/>
            <person name="Land M."/>
            <person name="Ivanova N."/>
            <person name="Richardson P."/>
        </authorList>
    </citation>
    <scope>NUCLEOTIDE SEQUENCE</scope>
    <source>
        <strain evidence="3">RCB</strain>
    </source>
</reference>
<dbReference type="AlphaFoldDB" id="Q47K58"/>
<dbReference type="KEGG" id="dar:Daro_0014"/>
<evidence type="ECO:0000256" key="2">
    <source>
        <dbReference type="SAM" id="SignalP"/>
    </source>
</evidence>
<proteinExistence type="predicted"/>
<organism evidence="3">
    <name type="scientific">Dechloromonas aromatica (strain RCB)</name>
    <dbReference type="NCBI Taxonomy" id="159087"/>
    <lineage>
        <taxon>Bacteria</taxon>
        <taxon>Pseudomonadati</taxon>
        <taxon>Pseudomonadota</taxon>
        <taxon>Betaproteobacteria</taxon>
        <taxon>Rhodocyclales</taxon>
        <taxon>Azonexaceae</taxon>
        <taxon>Dechloromonas</taxon>
    </lineage>
</organism>
<evidence type="ECO:0000313" key="3">
    <source>
        <dbReference type="EMBL" id="AAZ44773.1"/>
    </source>
</evidence>
<feature type="compositionally biased region" description="Basic and acidic residues" evidence="1">
    <location>
        <begin position="113"/>
        <end position="163"/>
    </location>
</feature>
<dbReference type="HOGENOM" id="CLU_115762_0_0_4"/>
<name>Q47K58_DECAR</name>
<dbReference type="eggNOG" id="ENOG5031JJE">
    <property type="taxonomic scope" value="Bacteria"/>
</dbReference>
<keyword evidence="2" id="KW-0732">Signal</keyword>
<protein>
    <submittedName>
        <fullName evidence="3">Uncharacterized protein</fullName>
    </submittedName>
</protein>